<comment type="caution">
    <text evidence="2">The sequence shown here is derived from an EMBL/GenBank/DDBJ whole genome shotgun (WGS) entry which is preliminary data.</text>
</comment>
<evidence type="ECO:0000313" key="2">
    <source>
        <dbReference type="EMBL" id="TWU57787.1"/>
    </source>
</evidence>
<accession>A0A5C6FB77</accession>
<reference evidence="2 3" key="1">
    <citation type="submission" date="2019-02" db="EMBL/GenBank/DDBJ databases">
        <title>Deep-cultivation of Planctomycetes and their phenomic and genomic characterization uncovers novel biology.</title>
        <authorList>
            <person name="Wiegand S."/>
            <person name="Jogler M."/>
            <person name="Boedeker C."/>
            <person name="Pinto D."/>
            <person name="Vollmers J."/>
            <person name="Rivas-Marin E."/>
            <person name="Kohn T."/>
            <person name="Peeters S.H."/>
            <person name="Heuer A."/>
            <person name="Rast P."/>
            <person name="Oberbeckmann S."/>
            <person name="Bunk B."/>
            <person name="Jeske O."/>
            <person name="Meyerdierks A."/>
            <person name="Storesund J.E."/>
            <person name="Kallscheuer N."/>
            <person name="Luecker S."/>
            <person name="Lage O.M."/>
            <person name="Pohl T."/>
            <person name="Merkel B.J."/>
            <person name="Hornburger P."/>
            <person name="Mueller R.-W."/>
            <person name="Bruemmer F."/>
            <person name="Labrenz M."/>
            <person name="Spormann A.M."/>
            <person name="Op Den Camp H."/>
            <person name="Overmann J."/>
            <person name="Amann R."/>
            <person name="Jetten M.S.M."/>
            <person name="Mascher T."/>
            <person name="Medema M.H."/>
            <person name="Devos D.P."/>
            <person name="Kaster A.-K."/>
            <person name="Ovreas L."/>
            <person name="Rohde M."/>
            <person name="Galperin M.Y."/>
            <person name="Jogler C."/>
        </authorList>
    </citation>
    <scope>NUCLEOTIDE SEQUENCE [LARGE SCALE GENOMIC DNA]</scope>
    <source>
        <strain evidence="2 3">Poly59</strain>
    </source>
</reference>
<keyword evidence="3" id="KW-1185">Reference proteome</keyword>
<feature type="compositionally biased region" description="Polar residues" evidence="1">
    <location>
        <begin position="35"/>
        <end position="51"/>
    </location>
</feature>
<feature type="region of interest" description="Disordered" evidence="1">
    <location>
        <begin position="28"/>
        <end position="56"/>
    </location>
</feature>
<evidence type="ECO:0000256" key="1">
    <source>
        <dbReference type="SAM" id="MobiDB-lite"/>
    </source>
</evidence>
<proteinExistence type="predicted"/>
<evidence type="ECO:0000313" key="3">
    <source>
        <dbReference type="Proteomes" id="UP000317977"/>
    </source>
</evidence>
<protein>
    <submittedName>
        <fullName evidence="2">Uncharacterized protein</fullName>
    </submittedName>
</protein>
<name>A0A5C6FB77_9BACT</name>
<dbReference type="Proteomes" id="UP000317977">
    <property type="component" value="Unassembled WGS sequence"/>
</dbReference>
<dbReference type="OrthoDB" id="5984932at2"/>
<sequence length="318" mass="35220">MRRFSFLVIFSLALIELVIAFFSSREPVSPLEYSPKTTSADENADESSNTDPPAEWGQFDVAKIRGPLEPSIRSSLDSFHRQTSQKFANAPGFGRSRGGAHVLMDSGAVKFVTDSIVEKDPESANNKVGDGDTGPYGLWGSLGTKRDSFLSPNQSPGPTQKARPQTRKNTPHTFGFRFLTPEIVDASDRWTLDEIQLLSIHNDRVYLIDDKIQRMQELSDNTPFRSLDSFEQDAVGVLRYSGEDEIVVQDQGDQIRMVGAIRIKAQCQACHSESDVGDVFGAFTYRFSNRDESELAGLGYLNTTRIQSDGFGMVGVDD</sequence>
<feature type="region of interest" description="Disordered" evidence="1">
    <location>
        <begin position="145"/>
        <end position="173"/>
    </location>
</feature>
<dbReference type="RefSeq" id="WP_146532621.1">
    <property type="nucleotide sequence ID" value="NZ_SJPX01000001.1"/>
</dbReference>
<dbReference type="EMBL" id="SJPX01000001">
    <property type="protein sequence ID" value="TWU57787.1"/>
    <property type="molecule type" value="Genomic_DNA"/>
</dbReference>
<gene>
    <name evidence="2" type="ORF">Poly59_06960</name>
</gene>
<organism evidence="2 3">
    <name type="scientific">Rubripirellula reticaptiva</name>
    <dbReference type="NCBI Taxonomy" id="2528013"/>
    <lineage>
        <taxon>Bacteria</taxon>
        <taxon>Pseudomonadati</taxon>
        <taxon>Planctomycetota</taxon>
        <taxon>Planctomycetia</taxon>
        <taxon>Pirellulales</taxon>
        <taxon>Pirellulaceae</taxon>
        <taxon>Rubripirellula</taxon>
    </lineage>
</organism>
<dbReference type="AlphaFoldDB" id="A0A5C6FB77"/>